<dbReference type="InterPro" id="IPR016169">
    <property type="entry name" value="FAD-bd_PCMH_sub2"/>
</dbReference>
<keyword evidence="2" id="KW-0285">Flavoprotein</keyword>
<dbReference type="Gene3D" id="1.10.1060.10">
    <property type="entry name" value="Alpha-helical ferredoxin"/>
    <property type="match status" value="1"/>
</dbReference>
<dbReference type="GO" id="GO:0046872">
    <property type="term" value="F:metal ion binding"/>
    <property type="evidence" value="ECO:0007669"/>
    <property type="project" value="UniProtKB-KW"/>
</dbReference>
<dbReference type="InterPro" id="IPR009051">
    <property type="entry name" value="Helical_ferredxn"/>
</dbReference>
<dbReference type="Pfam" id="PF02754">
    <property type="entry name" value="CCG"/>
    <property type="match status" value="1"/>
</dbReference>
<dbReference type="SUPFAM" id="SSF46548">
    <property type="entry name" value="alpha-helical ferredoxin"/>
    <property type="match status" value="1"/>
</dbReference>
<evidence type="ECO:0000256" key="1">
    <source>
        <dbReference type="ARBA" id="ARBA00001974"/>
    </source>
</evidence>
<feature type="domain" description="FAD-binding PCMH-type" evidence="8">
    <location>
        <begin position="39"/>
        <end position="266"/>
    </location>
</feature>
<keyword evidence="7" id="KW-0411">Iron-sulfur</keyword>
<evidence type="ECO:0000313" key="9">
    <source>
        <dbReference type="EMBL" id="QDS98556.1"/>
    </source>
</evidence>
<dbReference type="InterPro" id="IPR036318">
    <property type="entry name" value="FAD-bd_PCMH-like_sf"/>
</dbReference>
<dbReference type="InterPro" id="IPR004017">
    <property type="entry name" value="Cys_rich_dom"/>
</dbReference>
<dbReference type="KEGG" id="amob:HG15A2_18370"/>
<dbReference type="Gene3D" id="3.30.70.2740">
    <property type="match status" value="1"/>
</dbReference>
<keyword evidence="5" id="KW-0560">Oxidoreductase</keyword>
<keyword evidence="4" id="KW-0274">FAD</keyword>
<dbReference type="GO" id="GO:0051536">
    <property type="term" value="F:iron-sulfur cluster binding"/>
    <property type="evidence" value="ECO:0007669"/>
    <property type="project" value="UniProtKB-KW"/>
</dbReference>
<dbReference type="InterPro" id="IPR017896">
    <property type="entry name" value="4Fe4S_Fe-S-bd"/>
</dbReference>
<dbReference type="InterPro" id="IPR017900">
    <property type="entry name" value="4Fe4S_Fe_S_CS"/>
</dbReference>
<dbReference type="InterPro" id="IPR006094">
    <property type="entry name" value="Oxid_FAD_bind_N"/>
</dbReference>
<dbReference type="EMBL" id="CP036263">
    <property type="protein sequence ID" value="QDS98556.1"/>
    <property type="molecule type" value="Genomic_DNA"/>
</dbReference>
<dbReference type="RefSeq" id="WP_145059738.1">
    <property type="nucleotide sequence ID" value="NZ_CP036263.1"/>
</dbReference>
<accession>A0A517MUL2</accession>
<evidence type="ECO:0000256" key="4">
    <source>
        <dbReference type="ARBA" id="ARBA00022827"/>
    </source>
</evidence>
<dbReference type="Pfam" id="PF01565">
    <property type="entry name" value="FAD_binding_4"/>
    <property type="match status" value="1"/>
</dbReference>
<gene>
    <name evidence="9" type="primary">glpC_1</name>
    <name evidence="9" type="ORF">HG15A2_18370</name>
</gene>
<dbReference type="GO" id="GO:0008720">
    <property type="term" value="F:D-lactate dehydrogenase (NAD+) activity"/>
    <property type="evidence" value="ECO:0007669"/>
    <property type="project" value="TreeGrafter"/>
</dbReference>
<comment type="cofactor">
    <cofactor evidence="1">
        <name>FAD</name>
        <dbReference type="ChEBI" id="CHEBI:57692"/>
    </cofactor>
</comment>
<evidence type="ECO:0000256" key="5">
    <source>
        <dbReference type="ARBA" id="ARBA00023002"/>
    </source>
</evidence>
<dbReference type="InterPro" id="IPR004113">
    <property type="entry name" value="FAD-bd_oxidored_4_C"/>
</dbReference>
<dbReference type="SUPFAM" id="SSF56176">
    <property type="entry name" value="FAD-binding/transporter-associated domain-like"/>
    <property type="match status" value="1"/>
</dbReference>
<dbReference type="Pfam" id="PF13183">
    <property type="entry name" value="Fer4_8"/>
    <property type="match status" value="1"/>
</dbReference>
<dbReference type="GO" id="GO:0004458">
    <property type="term" value="F:D-lactate dehydrogenase (cytochrome) activity"/>
    <property type="evidence" value="ECO:0007669"/>
    <property type="project" value="TreeGrafter"/>
</dbReference>
<proteinExistence type="predicted"/>
<dbReference type="PANTHER" id="PTHR11748:SF119">
    <property type="entry name" value="D-2-HYDROXYGLUTARATE DEHYDROGENASE"/>
    <property type="match status" value="1"/>
</dbReference>
<dbReference type="PROSITE" id="PS00198">
    <property type="entry name" value="4FE4S_FER_1"/>
    <property type="match status" value="1"/>
</dbReference>
<evidence type="ECO:0000256" key="7">
    <source>
        <dbReference type="ARBA" id="ARBA00023014"/>
    </source>
</evidence>
<evidence type="ECO:0000259" key="8">
    <source>
        <dbReference type="PROSITE" id="PS51387"/>
    </source>
</evidence>
<dbReference type="Proteomes" id="UP000319852">
    <property type="component" value="Chromosome"/>
</dbReference>
<dbReference type="Gene3D" id="3.30.43.10">
    <property type="entry name" value="Uridine Diphospho-n-acetylenolpyruvylglucosamine Reductase, domain 2"/>
    <property type="match status" value="1"/>
</dbReference>
<dbReference type="PROSITE" id="PS51387">
    <property type="entry name" value="FAD_PCMH"/>
    <property type="match status" value="1"/>
</dbReference>
<dbReference type="Gene3D" id="3.30.465.10">
    <property type="match status" value="1"/>
</dbReference>
<dbReference type="NCBIfam" id="NF008369">
    <property type="entry name" value="PRK11168.1"/>
    <property type="match status" value="1"/>
</dbReference>
<keyword evidence="6" id="KW-0408">Iron</keyword>
<dbReference type="InterPro" id="IPR016166">
    <property type="entry name" value="FAD-bd_PCMH"/>
</dbReference>
<protein>
    <submittedName>
        <fullName evidence="9">Anaerobic glycerol-3-phosphate dehydrogenase subunit C</fullName>
    </submittedName>
</protein>
<dbReference type="OrthoDB" id="9767256at2"/>
<keyword evidence="10" id="KW-1185">Reference proteome</keyword>
<evidence type="ECO:0000313" key="10">
    <source>
        <dbReference type="Proteomes" id="UP000319852"/>
    </source>
</evidence>
<dbReference type="InterPro" id="IPR016171">
    <property type="entry name" value="Vanillyl_alc_oxidase_C-sub2"/>
</dbReference>
<dbReference type="PANTHER" id="PTHR11748">
    <property type="entry name" value="D-LACTATE DEHYDROGENASE"/>
    <property type="match status" value="1"/>
</dbReference>
<dbReference type="GO" id="GO:1903457">
    <property type="term" value="P:lactate catabolic process"/>
    <property type="evidence" value="ECO:0007669"/>
    <property type="project" value="TreeGrafter"/>
</dbReference>
<dbReference type="InterPro" id="IPR016167">
    <property type="entry name" value="FAD-bd_PCMH_sub1"/>
</dbReference>
<dbReference type="InterPro" id="IPR016164">
    <property type="entry name" value="FAD-linked_Oxase-like_C"/>
</dbReference>
<name>A0A517MUL2_9BACT</name>
<reference evidence="9 10" key="1">
    <citation type="submission" date="2019-02" db="EMBL/GenBank/DDBJ databases">
        <title>Deep-cultivation of Planctomycetes and their phenomic and genomic characterization uncovers novel biology.</title>
        <authorList>
            <person name="Wiegand S."/>
            <person name="Jogler M."/>
            <person name="Boedeker C."/>
            <person name="Pinto D."/>
            <person name="Vollmers J."/>
            <person name="Rivas-Marin E."/>
            <person name="Kohn T."/>
            <person name="Peeters S.H."/>
            <person name="Heuer A."/>
            <person name="Rast P."/>
            <person name="Oberbeckmann S."/>
            <person name="Bunk B."/>
            <person name="Jeske O."/>
            <person name="Meyerdierks A."/>
            <person name="Storesund J.E."/>
            <person name="Kallscheuer N."/>
            <person name="Luecker S."/>
            <person name="Lage O.M."/>
            <person name="Pohl T."/>
            <person name="Merkel B.J."/>
            <person name="Hornburger P."/>
            <person name="Mueller R.-W."/>
            <person name="Bruemmer F."/>
            <person name="Labrenz M."/>
            <person name="Spormann A.M."/>
            <person name="Op den Camp H."/>
            <person name="Overmann J."/>
            <person name="Amann R."/>
            <person name="Jetten M.S.M."/>
            <person name="Mascher T."/>
            <person name="Medema M.H."/>
            <person name="Devos D.P."/>
            <person name="Kaster A.-K."/>
            <person name="Ovreas L."/>
            <person name="Rohde M."/>
            <person name="Galperin M.Y."/>
            <person name="Jogler C."/>
        </authorList>
    </citation>
    <scope>NUCLEOTIDE SEQUENCE [LARGE SCALE GENOMIC DNA]</scope>
    <source>
        <strain evidence="9 10">HG15A2</strain>
    </source>
</reference>
<evidence type="ECO:0000256" key="6">
    <source>
        <dbReference type="ARBA" id="ARBA00023004"/>
    </source>
</evidence>
<sequence>MPLDADRLRIEQDLRGQLEGEVRCDDLFVQLYASDGSIYEVRPLGVVRPRTLEDIVATVTYAAKNEIPLHARGSGSGLAGESLGRGLIIDFSRFYKRIVAETEDTVRVQAGVVLDVLNRQLARNGRHLGPDPGNSEVTTMGGMAGIDAHGSRWRTFGSMRQRIVEAEVVLADGQVVRFARRTKPAPGVDRESNPAGFLAHRVQRITSEHAQAIAEGKKKTKSLVDRSGYRLSELVHEDGVDLLDLLAGSEGTLALITELTLATNPFPKHVGSVLFFFNSIDKTAEAAAAISELAPMACDLMDRRHLSLARQEDPRYELMIPAAAEAVLLVEQAADSPGELKQSLAGINDFLISQKSLAVGSYIASDPHDHQLLRQLAHQYVPTLYRLKGTTRPVPFVEDIAVPPMALPGFLRHTQQTLKEHQITASIFGHVGHGQLHIRPFLDLSNLSHVQKMQTLAEGLYERVWEVGGTISGGHGDGLSRTPFLGQQHGLLMNAFRDVKQLFDPEGILNPGKKVFPSTNSISANLRHVAYPLLDRLQGRLDSAGEAPETAGLAVVVGDDSTQATLPRIELQLDWQPQEMTRAARMCNGCAACRTQAEDTRMCPIFHVSTREEASPRAKANFARGILTGSLSPDTVLEDSTKRVADLCVHCHMCRLECPAEVDVPKLMVEAKAAHVATNGLPLGEWAMTRIEGLSRTASKLPRLVNWAMGNRVMRWALEKSFGIAQGRKLPYLERRSFLQQAKSRQLHRPRRSTGEKVLLFVDTYANYYDAELANALVAVLEHNGISVYVPNDQREAGMPMISQGVLAPARELAEHNVAMLAEAVRQGYTIVSPEPSAVLAIQHEYSSLLGGDSDADMLAEHTFEACNYLWRFHQRGKLQLDFQTTDLTVGYHMPCHAKALNMGTPAVNLLELVPGVRVRRIEKGCSGMAGLYGFKRKNYRRSLRMGLPLLNELRDGQFQAGVTECSTCRIQMEQGAAKPTLHPVKVLALAYNIMPELRDLLSRPSERLRVR</sequence>
<dbReference type="SUPFAM" id="SSF55103">
    <property type="entry name" value="FAD-linked oxidases, C-terminal domain"/>
    <property type="match status" value="1"/>
</dbReference>
<evidence type="ECO:0000256" key="3">
    <source>
        <dbReference type="ARBA" id="ARBA00022723"/>
    </source>
</evidence>
<keyword evidence="3" id="KW-0479">Metal-binding</keyword>
<dbReference type="GO" id="GO:0071949">
    <property type="term" value="F:FAD binding"/>
    <property type="evidence" value="ECO:0007669"/>
    <property type="project" value="InterPro"/>
</dbReference>
<dbReference type="AlphaFoldDB" id="A0A517MUL2"/>
<dbReference type="Gene3D" id="1.10.45.10">
    <property type="entry name" value="Vanillyl-alcohol Oxidase, Chain A, domain 4"/>
    <property type="match status" value="1"/>
</dbReference>
<organism evidence="9 10">
    <name type="scientific">Adhaeretor mobilis</name>
    <dbReference type="NCBI Taxonomy" id="1930276"/>
    <lineage>
        <taxon>Bacteria</taxon>
        <taxon>Pseudomonadati</taxon>
        <taxon>Planctomycetota</taxon>
        <taxon>Planctomycetia</taxon>
        <taxon>Pirellulales</taxon>
        <taxon>Lacipirellulaceae</taxon>
        <taxon>Adhaeretor</taxon>
    </lineage>
</organism>
<evidence type="ECO:0000256" key="2">
    <source>
        <dbReference type="ARBA" id="ARBA00022630"/>
    </source>
</evidence>
<dbReference type="Pfam" id="PF02913">
    <property type="entry name" value="FAD-oxidase_C"/>
    <property type="match status" value="1"/>
</dbReference>